<protein>
    <submittedName>
        <fullName evidence="1">Uncharacterized protein</fullName>
    </submittedName>
</protein>
<evidence type="ECO:0000313" key="1">
    <source>
        <dbReference type="EMBL" id="MBD1430611.1"/>
    </source>
</evidence>
<dbReference type="Proteomes" id="UP000651271">
    <property type="component" value="Unassembled WGS sequence"/>
</dbReference>
<name>A0ABR7YH64_9SPHI</name>
<proteinExistence type="predicted"/>
<accession>A0ABR7YH64</accession>
<sequence length="54" mass="6130">MEMLKEAKSMIGKLRRSISVHPDCTIGSEFDDYTTDAQNLEDEIESLINPNITE</sequence>
<comment type="caution">
    <text evidence="1">The sequence shown here is derived from an EMBL/GenBank/DDBJ whole genome shotgun (WGS) entry which is preliminary data.</text>
</comment>
<evidence type="ECO:0000313" key="2">
    <source>
        <dbReference type="Proteomes" id="UP000651271"/>
    </source>
</evidence>
<organism evidence="1 2">
    <name type="scientific">Sphingobacterium litopenaei</name>
    <dbReference type="NCBI Taxonomy" id="2763500"/>
    <lineage>
        <taxon>Bacteria</taxon>
        <taxon>Pseudomonadati</taxon>
        <taxon>Bacteroidota</taxon>
        <taxon>Sphingobacteriia</taxon>
        <taxon>Sphingobacteriales</taxon>
        <taxon>Sphingobacteriaceae</taxon>
        <taxon>Sphingobacterium</taxon>
    </lineage>
</organism>
<keyword evidence="2" id="KW-1185">Reference proteome</keyword>
<gene>
    <name evidence="1" type="ORF">H8B04_13760</name>
</gene>
<reference evidence="1 2" key="1">
    <citation type="submission" date="2020-08" db="EMBL/GenBank/DDBJ databases">
        <title>Sphingobacterium sp. DN04309 isolated from aquaculture water.</title>
        <authorList>
            <person name="Zhang M."/>
        </authorList>
    </citation>
    <scope>NUCLEOTIDE SEQUENCE [LARGE SCALE GENOMIC DNA]</scope>
    <source>
        <strain evidence="1 2">DN04309</strain>
    </source>
</reference>
<dbReference type="EMBL" id="JACOIJ010000032">
    <property type="protein sequence ID" value="MBD1430611.1"/>
    <property type="molecule type" value="Genomic_DNA"/>
</dbReference>